<protein>
    <submittedName>
        <fullName evidence="5">AGAP005998-PA-like protein</fullName>
    </submittedName>
</protein>
<evidence type="ECO:0000256" key="4">
    <source>
        <dbReference type="SAM" id="SignalP"/>
    </source>
</evidence>
<dbReference type="Proteomes" id="UP000030765">
    <property type="component" value="Unassembled WGS sequence"/>
</dbReference>
<evidence type="ECO:0000256" key="2">
    <source>
        <dbReference type="PROSITE-ProRule" id="PRU00497"/>
    </source>
</evidence>
<evidence type="ECO:0000256" key="3">
    <source>
        <dbReference type="SAM" id="MobiDB-lite"/>
    </source>
</evidence>
<sequence>MKFVIVFAAIMVVGLTAPAPQNDNQGEAGYNNQFGESTQNFGDVLPASHGSYTYTGPDGQVYTVNFVANENGFQPAEPYRHLP</sequence>
<evidence type="ECO:0000313" key="6">
    <source>
        <dbReference type="EnsemblMetazoa" id="ASIC011683-PA"/>
    </source>
</evidence>
<dbReference type="Pfam" id="PF00379">
    <property type="entry name" value="Chitin_bind_4"/>
    <property type="match status" value="1"/>
</dbReference>
<feature type="region of interest" description="Disordered" evidence="3">
    <location>
        <begin position="18"/>
        <end position="37"/>
    </location>
</feature>
<reference evidence="6" key="2">
    <citation type="submission" date="2020-05" db="UniProtKB">
        <authorList>
            <consortium name="EnsemblMetazoa"/>
        </authorList>
    </citation>
    <scope>IDENTIFICATION</scope>
</reference>
<accession>A0A084W0U1</accession>
<reference evidence="5 7" key="1">
    <citation type="journal article" date="2014" name="BMC Genomics">
        <title>Genome sequence of Anopheles sinensis provides insight into genetics basis of mosquito competence for malaria parasites.</title>
        <authorList>
            <person name="Zhou D."/>
            <person name="Zhang D."/>
            <person name="Ding G."/>
            <person name="Shi L."/>
            <person name="Hou Q."/>
            <person name="Ye Y."/>
            <person name="Xu Y."/>
            <person name="Zhou H."/>
            <person name="Xiong C."/>
            <person name="Li S."/>
            <person name="Yu J."/>
            <person name="Hong S."/>
            <person name="Yu X."/>
            <person name="Zou P."/>
            <person name="Chen C."/>
            <person name="Chang X."/>
            <person name="Wang W."/>
            <person name="Lv Y."/>
            <person name="Sun Y."/>
            <person name="Ma L."/>
            <person name="Shen B."/>
            <person name="Zhu C."/>
        </authorList>
    </citation>
    <scope>NUCLEOTIDE SEQUENCE [LARGE SCALE GENOMIC DNA]</scope>
</reference>
<feature type="compositionally biased region" description="Polar residues" evidence="3">
    <location>
        <begin position="19"/>
        <end position="37"/>
    </location>
</feature>
<feature type="chain" id="PRO_5001784179" evidence="4">
    <location>
        <begin position="19"/>
        <end position="83"/>
    </location>
</feature>
<dbReference type="InterPro" id="IPR000618">
    <property type="entry name" value="Insect_cuticle"/>
</dbReference>
<dbReference type="OrthoDB" id="7255276at2759"/>
<dbReference type="PANTHER" id="PTHR10380:SF173">
    <property type="entry name" value="CUTICULAR PROTEIN 47EF, ISOFORM C-RELATED"/>
    <property type="match status" value="1"/>
</dbReference>
<keyword evidence="7" id="KW-1185">Reference proteome</keyword>
<feature type="signal peptide" evidence="4">
    <location>
        <begin position="1"/>
        <end position="18"/>
    </location>
</feature>
<dbReference type="PROSITE" id="PS51155">
    <property type="entry name" value="CHIT_BIND_RR_2"/>
    <property type="match status" value="1"/>
</dbReference>
<dbReference type="AlphaFoldDB" id="A0A084W0U1"/>
<proteinExistence type="predicted"/>
<dbReference type="EnsemblMetazoa" id="ASIC011683-RA">
    <property type="protein sequence ID" value="ASIC011683-PA"/>
    <property type="gene ID" value="ASIC011683"/>
</dbReference>
<dbReference type="VEuPathDB" id="VectorBase:ASIC011683"/>
<dbReference type="EMBL" id="KE525263">
    <property type="protein sequence ID" value="KFB43835.1"/>
    <property type="molecule type" value="Genomic_DNA"/>
</dbReference>
<evidence type="ECO:0000313" key="7">
    <source>
        <dbReference type="Proteomes" id="UP000030765"/>
    </source>
</evidence>
<name>A0A084W0U1_ANOSI</name>
<dbReference type="STRING" id="74873.A0A084W0U1"/>
<gene>
    <name evidence="5" type="ORF">ZHAS_00011683</name>
</gene>
<evidence type="ECO:0000256" key="1">
    <source>
        <dbReference type="ARBA" id="ARBA00022460"/>
    </source>
</evidence>
<dbReference type="PROSITE" id="PS00233">
    <property type="entry name" value="CHIT_BIND_RR_1"/>
    <property type="match status" value="1"/>
</dbReference>
<keyword evidence="4" id="KW-0732">Signal</keyword>
<dbReference type="PANTHER" id="PTHR10380">
    <property type="entry name" value="CUTICLE PROTEIN"/>
    <property type="match status" value="1"/>
</dbReference>
<dbReference type="GO" id="GO:0062129">
    <property type="term" value="C:chitin-based extracellular matrix"/>
    <property type="evidence" value="ECO:0007669"/>
    <property type="project" value="TreeGrafter"/>
</dbReference>
<evidence type="ECO:0000313" key="5">
    <source>
        <dbReference type="EMBL" id="KFB43835.1"/>
    </source>
</evidence>
<keyword evidence="1 2" id="KW-0193">Cuticle</keyword>
<dbReference type="InterPro" id="IPR050468">
    <property type="entry name" value="Cuticle_Struct_Prot"/>
</dbReference>
<organism evidence="5">
    <name type="scientific">Anopheles sinensis</name>
    <name type="common">Mosquito</name>
    <dbReference type="NCBI Taxonomy" id="74873"/>
    <lineage>
        <taxon>Eukaryota</taxon>
        <taxon>Metazoa</taxon>
        <taxon>Ecdysozoa</taxon>
        <taxon>Arthropoda</taxon>
        <taxon>Hexapoda</taxon>
        <taxon>Insecta</taxon>
        <taxon>Pterygota</taxon>
        <taxon>Neoptera</taxon>
        <taxon>Endopterygota</taxon>
        <taxon>Diptera</taxon>
        <taxon>Nematocera</taxon>
        <taxon>Culicoidea</taxon>
        <taxon>Culicidae</taxon>
        <taxon>Anophelinae</taxon>
        <taxon>Anopheles</taxon>
    </lineage>
</organism>
<dbReference type="EMBL" id="ATLV01019159">
    <property type="status" value="NOT_ANNOTATED_CDS"/>
    <property type="molecule type" value="Genomic_DNA"/>
</dbReference>
<dbReference type="InterPro" id="IPR031311">
    <property type="entry name" value="CHIT_BIND_RR_consensus"/>
</dbReference>
<dbReference type="GO" id="GO:0008010">
    <property type="term" value="F:structural constituent of chitin-based larval cuticle"/>
    <property type="evidence" value="ECO:0007669"/>
    <property type="project" value="TreeGrafter"/>
</dbReference>